<dbReference type="GO" id="GO:0007076">
    <property type="term" value="P:mitotic chromosome condensation"/>
    <property type="evidence" value="ECO:0007669"/>
    <property type="project" value="TreeGrafter"/>
</dbReference>
<feature type="coiled-coil region" evidence="4">
    <location>
        <begin position="181"/>
        <end position="222"/>
    </location>
</feature>
<dbReference type="AlphaFoldDB" id="A0A812SQ73"/>
<protein>
    <submittedName>
        <fullName evidence="6">SMC4 protein</fullName>
    </submittedName>
</protein>
<accession>A0A812SQ73</accession>
<evidence type="ECO:0000256" key="4">
    <source>
        <dbReference type="SAM" id="Coils"/>
    </source>
</evidence>
<name>A0A812SQ73_9DINO</name>
<organism evidence="6 7">
    <name type="scientific">Symbiodinium natans</name>
    <dbReference type="NCBI Taxonomy" id="878477"/>
    <lineage>
        <taxon>Eukaryota</taxon>
        <taxon>Sar</taxon>
        <taxon>Alveolata</taxon>
        <taxon>Dinophyceae</taxon>
        <taxon>Suessiales</taxon>
        <taxon>Symbiodiniaceae</taxon>
        <taxon>Symbiodinium</taxon>
    </lineage>
</organism>
<gene>
    <name evidence="6" type="primary">SMC4</name>
    <name evidence="6" type="ORF">SNAT2548_LOCUS27191</name>
</gene>
<dbReference type="PANTHER" id="PTHR18937:SF172">
    <property type="entry name" value="STRUCTURAL MAINTENANCE OF CHROMOSOMES PROTEIN"/>
    <property type="match status" value="1"/>
</dbReference>
<feature type="coiled-coil region" evidence="4">
    <location>
        <begin position="260"/>
        <end position="323"/>
    </location>
</feature>
<reference evidence="6" key="1">
    <citation type="submission" date="2021-02" db="EMBL/GenBank/DDBJ databases">
        <authorList>
            <person name="Dougan E. K."/>
            <person name="Rhodes N."/>
            <person name="Thang M."/>
            <person name="Chan C."/>
        </authorList>
    </citation>
    <scope>NUCLEOTIDE SEQUENCE</scope>
</reference>
<dbReference type="PROSITE" id="PS50053">
    <property type="entry name" value="UBIQUITIN_2"/>
    <property type="match status" value="1"/>
</dbReference>
<dbReference type="InterPro" id="IPR036277">
    <property type="entry name" value="SMC_hinge_sf"/>
</dbReference>
<evidence type="ECO:0000256" key="2">
    <source>
        <dbReference type="ARBA" id="ARBA00022840"/>
    </source>
</evidence>
<keyword evidence="4" id="KW-0175">Coiled coil</keyword>
<dbReference type="GO" id="GO:0000796">
    <property type="term" value="C:condensin complex"/>
    <property type="evidence" value="ECO:0007669"/>
    <property type="project" value="TreeGrafter"/>
</dbReference>
<dbReference type="PANTHER" id="PTHR18937">
    <property type="entry name" value="STRUCTURAL MAINTENANCE OF CHROMOSOMES SMC FAMILY MEMBER"/>
    <property type="match status" value="1"/>
</dbReference>
<evidence type="ECO:0000256" key="3">
    <source>
        <dbReference type="ARBA" id="ARBA00023242"/>
    </source>
</evidence>
<evidence type="ECO:0000259" key="5">
    <source>
        <dbReference type="PROSITE" id="PS50053"/>
    </source>
</evidence>
<sequence>MVRVLTVAGEVLADLPTEDVDSVRSLKLLLAKLQGISRFRQRILQSGSILADDALLNLSVDVQLVVLPVSSMSPEQAVKLTQSAELGYDVEVENLLQTPVDPNDSHRDGYRAAFFFAVGNTLVAKDLEQATRIGLQGRTRHRVVTLAGGLIDASGTMSGGGGKVASGGMRASVCKYSQEEVKKFVQAYEEANTQLMQLRQEREALDEALNSTDREIPELELRERTCSMDVNALKKQAEAYESRLKTLKVPQLTGEEKAKIKQLEKLIESRSEELSTIMEQHQVVEEEVRDLHNQIMNIGGEELKQAKSKLEEATKKCEDMRHKCKKSLLDADNMAAALWTLSLQLYLLRLRAQEDAGQETYDRLPEALKGKVAWVERFFMGMSKADIKKECAKVERLAEKLEKLDVQEIFGKKGAK</sequence>
<dbReference type="GO" id="GO:0005524">
    <property type="term" value="F:ATP binding"/>
    <property type="evidence" value="ECO:0007669"/>
    <property type="project" value="UniProtKB-KW"/>
</dbReference>
<dbReference type="InterPro" id="IPR029071">
    <property type="entry name" value="Ubiquitin-like_domsf"/>
</dbReference>
<feature type="domain" description="Ubiquitin-like" evidence="5">
    <location>
        <begin position="1"/>
        <end position="57"/>
    </location>
</feature>
<keyword evidence="2" id="KW-0067">ATP-binding</keyword>
<evidence type="ECO:0000313" key="7">
    <source>
        <dbReference type="Proteomes" id="UP000604046"/>
    </source>
</evidence>
<comment type="caution">
    <text evidence="6">The sequence shown here is derived from an EMBL/GenBank/DDBJ whole genome shotgun (WGS) entry which is preliminary data.</text>
</comment>
<dbReference type="SUPFAM" id="SSF54236">
    <property type="entry name" value="Ubiquitin-like"/>
    <property type="match status" value="1"/>
</dbReference>
<dbReference type="Gene3D" id="3.30.70.1620">
    <property type="match status" value="1"/>
</dbReference>
<keyword evidence="3" id="KW-0539">Nucleus</keyword>
<dbReference type="OrthoDB" id="5575062at2759"/>
<dbReference type="Proteomes" id="UP000604046">
    <property type="component" value="Unassembled WGS sequence"/>
</dbReference>
<evidence type="ECO:0000256" key="1">
    <source>
        <dbReference type="ARBA" id="ARBA00022741"/>
    </source>
</evidence>
<evidence type="ECO:0000313" key="6">
    <source>
        <dbReference type="EMBL" id="CAE7484583.1"/>
    </source>
</evidence>
<keyword evidence="7" id="KW-1185">Reference proteome</keyword>
<dbReference type="CDD" id="cd17039">
    <property type="entry name" value="Ubl_ubiquitin_like"/>
    <property type="match status" value="1"/>
</dbReference>
<dbReference type="SUPFAM" id="SSF75553">
    <property type="entry name" value="Smc hinge domain"/>
    <property type="match status" value="1"/>
</dbReference>
<dbReference type="InterPro" id="IPR000626">
    <property type="entry name" value="Ubiquitin-like_dom"/>
</dbReference>
<dbReference type="Gene3D" id="1.10.287.1490">
    <property type="match status" value="1"/>
</dbReference>
<proteinExistence type="predicted"/>
<keyword evidence="1" id="KW-0547">Nucleotide-binding</keyword>
<dbReference type="EMBL" id="CAJNDS010002458">
    <property type="protein sequence ID" value="CAE7484583.1"/>
    <property type="molecule type" value="Genomic_DNA"/>
</dbReference>